<dbReference type="GO" id="GO:0005524">
    <property type="term" value="F:ATP binding"/>
    <property type="evidence" value="ECO:0007669"/>
    <property type="project" value="InterPro"/>
</dbReference>
<dbReference type="PANTHER" id="PTHR43718:SF2">
    <property type="entry name" value="LON PROTEASE HOMOLOG, MITOCHONDRIAL"/>
    <property type="match status" value="1"/>
</dbReference>
<dbReference type="InterPro" id="IPR027065">
    <property type="entry name" value="Lon_Prtase"/>
</dbReference>
<dbReference type="GO" id="GO:0004176">
    <property type="term" value="F:ATP-dependent peptidase activity"/>
    <property type="evidence" value="ECO:0007669"/>
    <property type="project" value="InterPro"/>
</dbReference>
<reference evidence="1" key="1">
    <citation type="submission" date="2016-10" db="EMBL/GenBank/DDBJ databases">
        <title>Sequence of Gallionella enrichment culture.</title>
        <authorList>
            <person name="Poehlein A."/>
            <person name="Muehling M."/>
            <person name="Daniel R."/>
        </authorList>
    </citation>
    <scope>NUCLEOTIDE SEQUENCE</scope>
</reference>
<keyword evidence="1" id="KW-0378">Hydrolase</keyword>
<dbReference type="GO" id="GO:0051131">
    <property type="term" value="P:chaperone-mediated protein complex assembly"/>
    <property type="evidence" value="ECO:0007669"/>
    <property type="project" value="TreeGrafter"/>
</dbReference>
<proteinExistence type="predicted"/>
<dbReference type="EMBL" id="MLJW01003025">
    <property type="protein sequence ID" value="OIQ73041.1"/>
    <property type="molecule type" value="Genomic_DNA"/>
</dbReference>
<keyword evidence="1" id="KW-0645">Protease</keyword>
<dbReference type="GO" id="GO:0007005">
    <property type="term" value="P:mitochondrion organization"/>
    <property type="evidence" value="ECO:0007669"/>
    <property type="project" value="TreeGrafter"/>
</dbReference>
<organism evidence="1">
    <name type="scientific">mine drainage metagenome</name>
    <dbReference type="NCBI Taxonomy" id="410659"/>
    <lineage>
        <taxon>unclassified sequences</taxon>
        <taxon>metagenomes</taxon>
        <taxon>ecological metagenomes</taxon>
    </lineage>
</organism>
<evidence type="ECO:0000313" key="1">
    <source>
        <dbReference type="EMBL" id="OIQ73041.1"/>
    </source>
</evidence>
<dbReference type="GO" id="GO:0003697">
    <property type="term" value="F:single-stranded DNA binding"/>
    <property type="evidence" value="ECO:0007669"/>
    <property type="project" value="TreeGrafter"/>
</dbReference>
<dbReference type="EC" id="3.4.21.53" evidence="1"/>
<dbReference type="GO" id="GO:0005759">
    <property type="term" value="C:mitochondrial matrix"/>
    <property type="evidence" value="ECO:0007669"/>
    <property type="project" value="TreeGrafter"/>
</dbReference>
<comment type="caution">
    <text evidence="1">The sequence shown here is derived from an EMBL/GenBank/DDBJ whole genome shotgun (WGS) entry which is preliminary data.</text>
</comment>
<name>A0A1J5PNF7_9ZZZZ</name>
<dbReference type="InterPro" id="IPR027417">
    <property type="entry name" value="P-loop_NTPase"/>
</dbReference>
<gene>
    <name evidence="1" type="primary">lon_23</name>
    <name evidence="1" type="ORF">GALL_453230</name>
</gene>
<dbReference type="PANTHER" id="PTHR43718">
    <property type="entry name" value="LON PROTEASE"/>
    <property type="match status" value="1"/>
</dbReference>
<accession>A0A1J5PNF7</accession>
<dbReference type="GO" id="GO:0006515">
    <property type="term" value="P:protein quality control for misfolded or incompletely synthesized proteins"/>
    <property type="evidence" value="ECO:0007669"/>
    <property type="project" value="TreeGrafter"/>
</dbReference>
<dbReference type="Gene3D" id="3.40.50.300">
    <property type="entry name" value="P-loop containing nucleotide triphosphate hydrolases"/>
    <property type="match status" value="1"/>
</dbReference>
<dbReference type="GO" id="GO:0004252">
    <property type="term" value="F:serine-type endopeptidase activity"/>
    <property type="evidence" value="ECO:0007669"/>
    <property type="project" value="UniProtKB-EC"/>
</dbReference>
<sequence length="159" mass="18152">MVLIDEVDKAMEGNYNPMGPLYPLLERHSANRFKDEALELEMDASHIIWIATANEVHRIPAPIVSRMKYFDIRQPTPVEMDAIVKSIYAGIQEREFYGKLLDAVLPDGTIRKLTYLPPREARKTLEEACKRAIGHNHSAVLPEDIIFTSVPDQHRIGFI</sequence>
<dbReference type="SUPFAM" id="SSF52540">
    <property type="entry name" value="P-loop containing nucleoside triphosphate hydrolases"/>
    <property type="match status" value="1"/>
</dbReference>
<dbReference type="AlphaFoldDB" id="A0A1J5PNF7"/>
<protein>
    <submittedName>
        <fullName evidence="1">Lon protease</fullName>
        <ecNumber evidence="1">3.4.21.53</ecNumber>
    </submittedName>
</protein>